<feature type="compositionally biased region" description="Polar residues" evidence="1">
    <location>
        <begin position="22"/>
        <end position="43"/>
    </location>
</feature>
<organism evidence="2 3">
    <name type="scientific">Aspergillus vadensis (strain CBS 113365 / IMI 142717 / IBT 24658)</name>
    <dbReference type="NCBI Taxonomy" id="1448311"/>
    <lineage>
        <taxon>Eukaryota</taxon>
        <taxon>Fungi</taxon>
        <taxon>Dikarya</taxon>
        <taxon>Ascomycota</taxon>
        <taxon>Pezizomycotina</taxon>
        <taxon>Eurotiomycetes</taxon>
        <taxon>Eurotiomycetidae</taxon>
        <taxon>Eurotiales</taxon>
        <taxon>Aspergillaceae</taxon>
        <taxon>Aspergillus</taxon>
        <taxon>Aspergillus subgen. Circumdati</taxon>
    </lineage>
</organism>
<dbReference type="AlphaFoldDB" id="A0A319BL67"/>
<gene>
    <name evidence="2" type="ORF">BO88DRAFT_406912</name>
</gene>
<evidence type="ECO:0000256" key="1">
    <source>
        <dbReference type="SAM" id="MobiDB-lite"/>
    </source>
</evidence>
<keyword evidence="3" id="KW-1185">Reference proteome</keyword>
<feature type="compositionally biased region" description="Polar residues" evidence="1">
    <location>
        <begin position="1"/>
        <end position="10"/>
    </location>
</feature>
<dbReference type="EMBL" id="KZ821634">
    <property type="protein sequence ID" value="PYH66443.1"/>
    <property type="molecule type" value="Genomic_DNA"/>
</dbReference>
<evidence type="ECO:0000313" key="2">
    <source>
        <dbReference type="EMBL" id="PYH66443.1"/>
    </source>
</evidence>
<dbReference type="OrthoDB" id="4510874at2759"/>
<feature type="region of interest" description="Disordered" evidence="1">
    <location>
        <begin position="1"/>
        <end position="81"/>
    </location>
</feature>
<evidence type="ECO:0000313" key="3">
    <source>
        <dbReference type="Proteomes" id="UP000248405"/>
    </source>
</evidence>
<sequence>MTEYTTTRPTKSLLIPKKRPLKTSSTTISKNYSTEKYTPSLYFTSSSSSTEQNPKSKSTDNDNDKEARATTTTTEFNFSLPPQPFLDPGCWERIRSVYSFSSSRLGGESRSGSGSGSVMQLNEKEKEEERRRRRVREAEYGGMAVRGRIK</sequence>
<feature type="region of interest" description="Disordered" evidence="1">
    <location>
        <begin position="101"/>
        <end position="134"/>
    </location>
</feature>
<dbReference type="Proteomes" id="UP000248405">
    <property type="component" value="Unassembled WGS sequence"/>
</dbReference>
<name>A0A319BL67_ASPVC</name>
<feature type="compositionally biased region" description="Low complexity" evidence="1">
    <location>
        <begin position="101"/>
        <end position="112"/>
    </location>
</feature>
<dbReference type="GeneID" id="37211871"/>
<accession>A0A319BL67</accession>
<feature type="compositionally biased region" description="Basic and acidic residues" evidence="1">
    <location>
        <begin position="57"/>
        <end position="68"/>
    </location>
</feature>
<reference evidence="2" key="1">
    <citation type="submission" date="2016-12" db="EMBL/GenBank/DDBJ databases">
        <title>The genomes of Aspergillus section Nigri reveals drivers in fungal speciation.</title>
        <authorList>
            <consortium name="DOE Joint Genome Institute"/>
            <person name="Vesth T.C."/>
            <person name="Nybo J."/>
            <person name="Theobald S."/>
            <person name="Brandl J."/>
            <person name="Frisvad J.C."/>
            <person name="Nielsen K.F."/>
            <person name="Lyhne E.K."/>
            <person name="Kogle M.E."/>
            <person name="Kuo A."/>
            <person name="Riley R."/>
            <person name="Clum A."/>
            <person name="Nolan M."/>
            <person name="Lipzen A."/>
            <person name="Salamov A."/>
            <person name="Henrissat B."/>
            <person name="Wiebenga A."/>
            <person name="De Vries R.P."/>
            <person name="Grigoriev I.V."/>
            <person name="Mortensen U.H."/>
            <person name="Andersen M.R."/>
            <person name="Baker S.E."/>
        </authorList>
    </citation>
    <scope>NUCLEOTIDE SEQUENCE [LARGE SCALE GENOMIC DNA]</scope>
    <source>
        <strain evidence="2">CBS 113365</strain>
    </source>
</reference>
<proteinExistence type="predicted"/>
<protein>
    <submittedName>
        <fullName evidence="2">Uncharacterized protein</fullName>
    </submittedName>
</protein>
<dbReference type="RefSeq" id="XP_025560237.1">
    <property type="nucleotide sequence ID" value="XM_025707279.1"/>
</dbReference>